<dbReference type="GO" id="GO:0016787">
    <property type="term" value="F:hydrolase activity"/>
    <property type="evidence" value="ECO:0007669"/>
    <property type="project" value="UniProtKB-KW"/>
</dbReference>
<dbReference type="PANTHER" id="PTHR30399:SF1">
    <property type="entry name" value="UTP PYROPHOSPHATASE"/>
    <property type="match status" value="1"/>
</dbReference>
<accession>A0ABV2P8K6</accession>
<evidence type="ECO:0000313" key="2">
    <source>
        <dbReference type="EMBL" id="MET4540881.1"/>
    </source>
</evidence>
<dbReference type="InterPro" id="IPR002725">
    <property type="entry name" value="YgjP-like_metallopeptidase"/>
</dbReference>
<protein>
    <submittedName>
        <fullName evidence="2">Metal-dependent hydrolase</fullName>
    </submittedName>
</protein>
<keyword evidence="2" id="KW-0378">Hydrolase</keyword>
<dbReference type="CDD" id="cd07344">
    <property type="entry name" value="M48_yhfN_like"/>
    <property type="match status" value="1"/>
</dbReference>
<feature type="domain" description="YgjP-like metallopeptidase" evidence="1">
    <location>
        <begin position="27"/>
        <end position="231"/>
    </location>
</feature>
<proteinExistence type="predicted"/>
<gene>
    <name evidence="2" type="ORF">ABIE37_002669</name>
</gene>
<sequence length="254" mass="29602">MSTANAYIRVAGIDVDVVYKHIKNMHIAVYPPLGRVRVAAPERLDDDAIRLAIVQRLPWIKRQREQLRNAVRQSEREMVAGESHYVWGQRYRLHLIHTPGRIRFETSGDKLIMHSPENSTTEARREALDNWYRQALRSELPALMKKWEPIIGCKAAKWSVRRMKTKWGSCNRESAHLWFNAELAKKHPHCLEYIVVHEMTHLLERLHNERFTALMDGFLPDWKARRDELNAAPLAEENWSRKETDGASTPGLSV</sequence>
<evidence type="ECO:0000313" key="3">
    <source>
        <dbReference type="Proteomes" id="UP001549307"/>
    </source>
</evidence>
<organism evidence="2 3">
    <name type="scientific">Arthrobacter bambusae</name>
    <dbReference type="NCBI Taxonomy" id="1338426"/>
    <lineage>
        <taxon>Bacteria</taxon>
        <taxon>Bacillati</taxon>
        <taxon>Actinomycetota</taxon>
        <taxon>Actinomycetes</taxon>
        <taxon>Micrococcales</taxon>
        <taxon>Micrococcaceae</taxon>
        <taxon>Arthrobacter</taxon>
    </lineage>
</organism>
<dbReference type="InterPro" id="IPR053136">
    <property type="entry name" value="UTP_pyrophosphatase-like"/>
</dbReference>
<dbReference type="PANTHER" id="PTHR30399">
    <property type="entry name" value="UNCHARACTERIZED PROTEIN YGJP"/>
    <property type="match status" value="1"/>
</dbReference>
<dbReference type="Pfam" id="PF01863">
    <property type="entry name" value="YgjP-like"/>
    <property type="match status" value="1"/>
</dbReference>
<dbReference type="Gene3D" id="3.30.2010.10">
    <property type="entry name" value="Metalloproteases ('zincins'), catalytic domain"/>
    <property type="match status" value="1"/>
</dbReference>
<name>A0ABV2P8K6_9MICC</name>
<evidence type="ECO:0000259" key="1">
    <source>
        <dbReference type="Pfam" id="PF01863"/>
    </source>
</evidence>
<keyword evidence="3" id="KW-1185">Reference proteome</keyword>
<comment type="caution">
    <text evidence="2">The sequence shown here is derived from an EMBL/GenBank/DDBJ whole genome shotgun (WGS) entry which is preliminary data.</text>
</comment>
<dbReference type="GeneID" id="92753604"/>
<reference evidence="2 3" key="1">
    <citation type="submission" date="2024-06" db="EMBL/GenBank/DDBJ databases">
        <title>Sorghum-associated microbial communities from plants grown in Nebraska, USA.</title>
        <authorList>
            <person name="Schachtman D."/>
        </authorList>
    </citation>
    <scope>NUCLEOTIDE SEQUENCE [LARGE SCALE GENOMIC DNA]</scope>
    <source>
        <strain evidence="2 3">3552</strain>
    </source>
</reference>
<dbReference type="EMBL" id="JBEPSN010000006">
    <property type="protein sequence ID" value="MET4540881.1"/>
    <property type="molecule type" value="Genomic_DNA"/>
</dbReference>
<dbReference type="Proteomes" id="UP001549307">
    <property type="component" value="Unassembled WGS sequence"/>
</dbReference>
<dbReference type="RefSeq" id="WP_354230268.1">
    <property type="nucleotide sequence ID" value="NZ_JBEPSN010000006.1"/>
</dbReference>